<dbReference type="PROSITE" id="PS51873">
    <property type="entry name" value="TRIAD"/>
    <property type="match status" value="1"/>
</dbReference>
<dbReference type="OrthoDB" id="10009520at2759"/>
<feature type="region of interest" description="Disordered" evidence="10">
    <location>
        <begin position="1158"/>
        <end position="1202"/>
    </location>
</feature>
<dbReference type="Pfam" id="PF00097">
    <property type="entry name" value="zf-C3HC4"/>
    <property type="match status" value="1"/>
</dbReference>
<evidence type="ECO:0000259" key="11">
    <source>
        <dbReference type="PROSITE" id="PS50089"/>
    </source>
</evidence>
<evidence type="ECO:0000256" key="9">
    <source>
        <dbReference type="PROSITE-ProRule" id="PRU00175"/>
    </source>
</evidence>
<feature type="compositionally biased region" description="Basic and acidic residues" evidence="10">
    <location>
        <begin position="786"/>
        <end position="796"/>
    </location>
</feature>
<name>A0A427YL40_9TREE</name>
<keyword evidence="3" id="KW-0808">Transferase</keyword>
<dbReference type="InterPro" id="IPR045840">
    <property type="entry name" value="Ariadne"/>
</dbReference>
<dbReference type="CDD" id="cd16625">
    <property type="entry name" value="RING-HC_RBR_HEL2-like"/>
    <property type="match status" value="1"/>
</dbReference>
<feature type="compositionally biased region" description="Low complexity" evidence="10">
    <location>
        <begin position="833"/>
        <end position="846"/>
    </location>
</feature>
<dbReference type="Gene3D" id="3.30.40.10">
    <property type="entry name" value="Zinc/RING finger domain, C3HC4 (zinc finger)"/>
    <property type="match status" value="1"/>
</dbReference>
<dbReference type="InterPro" id="IPR013083">
    <property type="entry name" value="Znf_RING/FYVE/PHD"/>
</dbReference>
<feature type="compositionally biased region" description="Low complexity" evidence="10">
    <location>
        <begin position="1218"/>
        <end position="1238"/>
    </location>
</feature>
<dbReference type="SUPFAM" id="SSF57850">
    <property type="entry name" value="RING/U-box"/>
    <property type="match status" value="3"/>
</dbReference>
<dbReference type="Gene3D" id="1.20.120.1750">
    <property type="match status" value="1"/>
</dbReference>
<dbReference type="GO" id="GO:0016567">
    <property type="term" value="P:protein ubiquitination"/>
    <property type="evidence" value="ECO:0007669"/>
    <property type="project" value="InterPro"/>
</dbReference>
<gene>
    <name evidence="13" type="ORF">EHS25_009198</name>
</gene>
<dbReference type="PANTHER" id="PTHR11685">
    <property type="entry name" value="RBR FAMILY RING FINGER AND IBR DOMAIN-CONTAINING"/>
    <property type="match status" value="1"/>
</dbReference>
<keyword evidence="8" id="KW-0862">Zinc</keyword>
<feature type="compositionally biased region" description="Basic residues" evidence="10">
    <location>
        <begin position="892"/>
        <end position="913"/>
    </location>
</feature>
<organism evidence="13 14">
    <name type="scientific">Saitozyma podzolica</name>
    <dbReference type="NCBI Taxonomy" id="1890683"/>
    <lineage>
        <taxon>Eukaryota</taxon>
        <taxon>Fungi</taxon>
        <taxon>Dikarya</taxon>
        <taxon>Basidiomycota</taxon>
        <taxon>Agaricomycotina</taxon>
        <taxon>Tremellomycetes</taxon>
        <taxon>Tremellales</taxon>
        <taxon>Trimorphomycetaceae</taxon>
        <taxon>Saitozyma</taxon>
    </lineage>
</organism>
<evidence type="ECO:0000256" key="10">
    <source>
        <dbReference type="SAM" id="MobiDB-lite"/>
    </source>
</evidence>
<feature type="region of interest" description="Disordered" evidence="10">
    <location>
        <begin position="707"/>
        <end position="1074"/>
    </location>
</feature>
<dbReference type="PROSITE" id="PS50089">
    <property type="entry name" value="ZF_RING_2"/>
    <property type="match status" value="1"/>
</dbReference>
<proteinExistence type="predicted"/>
<feature type="compositionally biased region" description="Polar residues" evidence="10">
    <location>
        <begin position="735"/>
        <end position="750"/>
    </location>
</feature>
<keyword evidence="4" id="KW-0479">Metal-binding</keyword>
<feature type="region of interest" description="Disordered" evidence="10">
    <location>
        <begin position="1102"/>
        <end position="1132"/>
    </location>
</feature>
<feature type="region of interest" description="Disordered" evidence="10">
    <location>
        <begin position="1218"/>
        <end position="1255"/>
    </location>
</feature>
<evidence type="ECO:0000256" key="2">
    <source>
        <dbReference type="ARBA" id="ARBA00012251"/>
    </source>
</evidence>
<dbReference type="Pfam" id="PF01485">
    <property type="entry name" value="IBR"/>
    <property type="match status" value="1"/>
</dbReference>
<evidence type="ECO:0000256" key="4">
    <source>
        <dbReference type="ARBA" id="ARBA00022723"/>
    </source>
</evidence>
<feature type="compositionally biased region" description="Basic residues" evidence="10">
    <location>
        <begin position="973"/>
        <end position="987"/>
    </location>
</feature>
<feature type="region of interest" description="Disordered" evidence="10">
    <location>
        <begin position="1"/>
        <end position="36"/>
    </location>
</feature>
<dbReference type="EMBL" id="RSCD01000007">
    <property type="protein sequence ID" value="RSH91828.1"/>
    <property type="molecule type" value="Genomic_DNA"/>
</dbReference>
<evidence type="ECO:0000256" key="7">
    <source>
        <dbReference type="ARBA" id="ARBA00022786"/>
    </source>
</evidence>
<dbReference type="InterPro" id="IPR018957">
    <property type="entry name" value="Znf_C3HC4_RING-type"/>
</dbReference>
<evidence type="ECO:0000256" key="5">
    <source>
        <dbReference type="ARBA" id="ARBA00022737"/>
    </source>
</evidence>
<feature type="compositionally biased region" description="Low complexity" evidence="10">
    <location>
        <begin position="1174"/>
        <end position="1184"/>
    </location>
</feature>
<dbReference type="SMART" id="SM00647">
    <property type="entry name" value="IBR"/>
    <property type="match status" value="2"/>
</dbReference>
<comment type="catalytic activity">
    <reaction evidence="1">
        <text>[E2 ubiquitin-conjugating enzyme]-S-ubiquitinyl-L-cysteine + [acceptor protein]-L-lysine = [E2 ubiquitin-conjugating enzyme]-L-cysteine + [acceptor protein]-N(6)-ubiquitinyl-L-lysine.</text>
        <dbReference type="EC" id="2.3.2.31"/>
    </reaction>
</comment>
<protein>
    <recommendedName>
        <fullName evidence="2">RBR-type E3 ubiquitin transferase</fullName>
        <ecNumber evidence="2">2.3.2.31</ecNumber>
    </recommendedName>
</protein>
<evidence type="ECO:0000256" key="8">
    <source>
        <dbReference type="ARBA" id="ARBA00022833"/>
    </source>
</evidence>
<feature type="compositionally biased region" description="Basic and acidic residues" evidence="10">
    <location>
        <begin position="988"/>
        <end position="1011"/>
    </location>
</feature>
<dbReference type="Pfam" id="PF22191">
    <property type="entry name" value="IBR_1"/>
    <property type="match status" value="1"/>
</dbReference>
<evidence type="ECO:0000256" key="6">
    <source>
        <dbReference type="ARBA" id="ARBA00022771"/>
    </source>
</evidence>
<dbReference type="FunFam" id="1.20.120.1750:FF:000007">
    <property type="entry name" value="RBR-type E3 ubiquitin transferase"/>
    <property type="match status" value="1"/>
</dbReference>
<keyword evidence="14" id="KW-1185">Reference proteome</keyword>
<dbReference type="Proteomes" id="UP000279259">
    <property type="component" value="Unassembled WGS sequence"/>
</dbReference>
<feature type="domain" description="RING-type" evidence="11">
    <location>
        <begin position="129"/>
        <end position="178"/>
    </location>
</feature>
<keyword evidence="5" id="KW-0677">Repeat</keyword>
<feature type="compositionally biased region" description="Basic and acidic residues" evidence="10">
    <location>
        <begin position="961"/>
        <end position="972"/>
    </location>
</feature>
<dbReference type="FunFam" id="3.30.40.10:FF:000019">
    <property type="entry name" value="RBR-type E3 ubiquitin transferase"/>
    <property type="match status" value="1"/>
</dbReference>
<feature type="compositionally biased region" description="Polar residues" evidence="10">
    <location>
        <begin position="865"/>
        <end position="886"/>
    </location>
</feature>
<dbReference type="InterPro" id="IPR044066">
    <property type="entry name" value="TRIAD_supradom"/>
</dbReference>
<dbReference type="Pfam" id="PF19422">
    <property type="entry name" value="Ariadne"/>
    <property type="match status" value="1"/>
</dbReference>
<dbReference type="InterPro" id="IPR001841">
    <property type="entry name" value="Znf_RING"/>
</dbReference>
<accession>A0A427YL40</accession>
<feature type="region of interest" description="Disordered" evidence="10">
    <location>
        <begin position="1575"/>
        <end position="1650"/>
    </location>
</feature>
<comment type="caution">
    <text evidence="13">The sequence shown here is derived from an EMBL/GenBank/DDBJ whole genome shotgun (WGS) entry which is preliminary data.</text>
</comment>
<keyword evidence="6 9" id="KW-0863">Zinc-finger</keyword>
<evidence type="ECO:0000256" key="3">
    <source>
        <dbReference type="ARBA" id="ARBA00022679"/>
    </source>
</evidence>
<keyword evidence="7" id="KW-0833">Ubl conjugation pathway</keyword>
<sequence length="1687" mass="187765">MSTSMSSDEEEFFDDEYDDGFEQDDSMDGHDSVSEPDIIDVMSPSIEDAPAKKPYDVTYKVRTMQEIMEMQQKEVRKVQNLLEVPSSTAAILLRHYAWNAEKLQEQFWNDPARALLEAAAVAAALAFECSICCVDYPKDQAEAQTLALGCGHRFCRTCWTEYLNGKVQSEGESARIQCMENGCNRIVREEIVDELVTGNVSKKYHNLLNQAYVADSPSLRWCPHARCDHIIECKTPRRMLNNLVPTVTCNCGRDLCFGCGFADNHRPVLCKIVRMWEKKCADDSETANWLQANTKECTKCQSTIEKNGGCNHMTCKKCKWEFCWVCMGPWSEHGTSWYQCNRFDERSGIDARDTQAKSRASLERYLHYFNRWANHEHSAKLDADFYKATEKKMEQMQNSGNLSWIEVQFAKQAVDVVIRARITLKWSYCMAFYLKRNNMTELFEDNQRDLERAVENLGYSLEQNIGDTGSIAKLRQDITNQSAYVQKRHDILLDDTLRGYLEPPIKDLCEETKNGTLPSTHTFSHNPTHARPFASHRPSSLVLVRTRLLFEATHRTDPNGAAYTSGKSDLLVHRFCSSLFLIQAAPTQAAATALTYSLKATSKPHGNVPLHRQPYPPIRPVSYVPHLASPPIIVQPVPTRLPTIGAGFVPTYPPYPPYPPESVLRSSPAIPVLVPSPVIPPSLVSQHSFTYSLGPPAEAPYRLQPQARLPAPFPRPSSRGSRHSTHEVYPRARSATPTGSAGLQPQSQPNEYRYQRQRSHSSGQIDPPKLPRYLSAPEAYPRSRSSPKEPALDTRDTAAPGQPLQNQDIPAKPGTMATRTSTPHQHTHRTMQSDTSTGTNTGNVVTAHTRSSDIPPRPTHARGTTRPQHTRVQSTPTATHLSSTATGGPPRPHLRPHTHSHTHAHPHSPRPRSRAPTPARRASRDRHSEEDPADGPQGQQGPRRHPPRLSSTEILYPSPEVAKDAFEAERSRNPYHRRAPTPHVSKRGRSESRSSDRSASTVRREASDTSLRRKVSFDSTRSGRSGGSGRSGRSGRNGGSRNSDYSSASGLSDGTMREPGVLDPWEPGFGAARGIGPAGEAIEVIGLGRKTPRHRTFSRDMLKPAMRGGGGRRKGEKPLPHRPNGQSGSVVGSVMDMFRSNPRQRLPTPASSYLQPSLHVQHAHSRSSHPAVTSPSLSSFGPASASPPAPARVPASAQPRNPPVLRSLFASLSLDPTLRSSSSSVNQSQPSSFSSTASLGLGLNPHGTHGERGRPVHPADSLLTYLSLAHIPAWRDWPELPTSQRGGGKWWNPRSKGIESMGWEWHRRLQLAEAGRMGRTLRGWEGADRIWEKRVMRWCEENIPDEPIAQDVRWGNQIFALPAEGFETLEFYDEAPLDSGDHGLLGWLTGSLLQTATSALHALRFSSQSFSFHLLPSPRPPTASVGWKERPDSTSPHCLWEGFGTLALVSKDDATDRAVILQVRPPDVVDGGVLREFAKSRREWWALPSEMSVGDVGQANLLQAQVYDDCVQNQVYFFVVTNLKQWVFGTFNPDYTVVHVSPVIDRGLREPPVMLCLVSWMIRAVDERPRAIDVSASQRHTPHSPPHLMLRHTPRPALTPARHRTKTSPASRGTITLTPLTPPTPPTHPTDYRSSTPPPPTSGRIRSKANMGIRGIRTEVCRDITILPWALAFQEERAMLRKEWAWG</sequence>
<evidence type="ECO:0000259" key="12">
    <source>
        <dbReference type="PROSITE" id="PS51873"/>
    </source>
</evidence>
<feature type="domain" description="RING-type" evidence="12">
    <location>
        <begin position="125"/>
        <end position="344"/>
    </location>
</feature>
<evidence type="ECO:0000256" key="1">
    <source>
        <dbReference type="ARBA" id="ARBA00001798"/>
    </source>
</evidence>
<evidence type="ECO:0000313" key="13">
    <source>
        <dbReference type="EMBL" id="RSH91828.1"/>
    </source>
</evidence>
<dbReference type="Pfam" id="PF21235">
    <property type="entry name" value="UBA_ARI1"/>
    <property type="match status" value="1"/>
</dbReference>
<evidence type="ECO:0000313" key="14">
    <source>
        <dbReference type="Proteomes" id="UP000279259"/>
    </source>
</evidence>
<feature type="compositionally biased region" description="Gly residues" evidence="10">
    <location>
        <begin position="1024"/>
        <end position="1038"/>
    </location>
</feature>
<dbReference type="InterPro" id="IPR002867">
    <property type="entry name" value="IBR_dom"/>
</dbReference>
<dbReference type="InterPro" id="IPR048962">
    <property type="entry name" value="ARIH1-like_UBL"/>
</dbReference>
<dbReference type="InterPro" id="IPR031127">
    <property type="entry name" value="E3_UB_ligase_RBR"/>
</dbReference>
<dbReference type="GO" id="GO:0061630">
    <property type="term" value="F:ubiquitin protein ligase activity"/>
    <property type="evidence" value="ECO:0007669"/>
    <property type="project" value="UniProtKB-EC"/>
</dbReference>
<dbReference type="GO" id="GO:0008270">
    <property type="term" value="F:zinc ion binding"/>
    <property type="evidence" value="ECO:0007669"/>
    <property type="project" value="UniProtKB-KW"/>
</dbReference>
<dbReference type="EC" id="2.3.2.31" evidence="2"/>
<dbReference type="CDD" id="cd20356">
    <property type="entry name" value="Rcat_RBR_HHARI-like"/>
    <property type="match status" value="1"/>
</dbReference>
<reference evidence="13 14" key="1">
    <citation type="submission" date="2018-11" db="EMBL/GenBank/DDBJ databases">
        <title>Genome sequence of Saitozyma podzolica DSM 27192.</title>
        <authorList>
            <person name="Aliyu H."/>
            <person name="Gorte O."/>
            <person name="Ochsenreither K."/>
        </authorList>
    </citation>
    <scope>NUCLEOTIDE SEQUENCE [LARGE SCALE GENOMIC DNA]</scope>
    <source>
        <strain evidence="13 14">DSM 27192</strain>
    </source>
</reference>
<feature type="compositionally biased region" description="Acidic residues" evidence="10">
    <location>
        <begin position="7"/>
        <end position="26"/>
    </location>
</feature>
<dbReference type="STRING" id="1890683.A0A427YL40"/>